<dbReference type="EMBL" id="CAUEEQ010044168">
    <property type="protein sequence ID" value="CAJ0957833.1"/>
    <property type="molecule type" value="Genomic_DNA"/>
</dbReference>
<reference evidence="1" key="1">
    <citation type="submission" date="2023-07" db="EMBL/GenBank/DDBJ databases">
        <authorList>
            <person name="Stuckert A."/>
        </authorList>
    </citation>
    <scope>NUCLEOTIDE SEQUENCE</scope>
</reference>
<name>A0ABN9M3A4_9NEOB</name>
<evidence type="ECO:0000313" key="2">
    <source>
        <dbReference type="Proteomes" id="UP001176940"/>
    </source>
</evidence>
<evidence type="ECO:0008006" key="3">
    <source>
        <dbReference type="Google" id="ProtNLM"/>
    </source>
</evidence>
<proteinExistence type="predicted"/>
<protein>
    <recommendedName>
        <fullName evidence="3">Cycloidea-like protein</fullName>
    </recommendedName>
</protein>
<comment type="caution">
    <text evidence="1">The sequence shown here is derived from an EMBL/GenBank/DDBJ whole genome shotgun (WGS) entry which is preliminary data.</text>
</comment>
<dbReference type="Proteomes" id="UP001176940">
    <property type="component" value="Unassembled WGS sequence"/>
</dbReference>
<keyword evidence="2" id="KW-1185">Reference proteome</keyword>
<sequence length="134" mass="15110">MKRENKTVHYYNKMFDKKKLRKQSCEIDGEEENTSSRYVTAINIFSKTRSKSHCLKVDCYPNKPRQAFAEAASKTSDVFKKDQAPFVIQNFLGPPISVSPSDSFTALNVDSHSKSIELGDGESLAWIMSVPKPS</sequence>
<organism evidence="1 2">
    <name type="scientific">Ranitomeya imitator</name>
    <name type="common">mimic poison frog</name>
    <dbReference type="NCBI Taxonomy" id="111125"/>
    <lineage>
        <taxon>Eukaryota</taxon>
        <taxon>Metazoa</taxon>
        <taxon>Chordata</taxon>
        <taxon>Craniata</taxon>
        <taxon>Vertebrata</taxon>
        <taxon>Euteleostomi</taxon>
        <taxon>Amphibia</taxon>
        <taxon>Batrachia</taxon>
        <taxon>Anura</taxon>
        <taxon>Neobatrachia</taxon>
        <taxon>Hyloidea</taxon>
        <taxon>Dendrobatidae</taxon>
        <taxon>Dendrobatinae</taxon>
        <taxon>Ranitomeya</taxon>
    </lineage>
</organism>
<accession>A0ABN9M3A4</accession>
<evidence type="ECO:0000313" key="1">
    <source>
        <dbReference type="EMBL" id="CAJ0957833.1"/>
    </source>
</evidence>
<gene>
    <name evidence="1" type="ORF">RIMI_LOCUS16064833</name>
</gene>